<keyword evidence="3" id="KW-1185">Reference proteome</keyword>
<feature type="compositionally biased region" description="Gly residues" evidence="1">
    <location>
        <begin position="1"/>
        <end position="14"/>
    </location>
</feature>
<reference evidence="2" key="1">
    <citation type="submission" date="2025-08" db="UniProtKB">
        <authorList>
            <consortium name="Ensembl"/>
        </authorList>
    </citation>
    <scope>IDENTIFICATION</scope>
</reference>
<dbReference type="Proteomes" id="UP000694403">
    <property type="component" value="Unplaced"/>
</dbReference>
<evidence type="ECO:0000313" key="2">
    <source>
        <dbReference type="Ensembl" id="ENSCSRP00000014768.1"/>
    </source>
</evidence>
<dbReference type="Gene3D" id="2.60.40.10">
    <property type="entry name" value="Immunoglobulins"/>
    <property type="match status" value="1"/>
</dbReference>
<accession>A0A8C3SJD2</accession>
<feature type="region of interest" description="Disordered" evidence="1">
    <location>
        <begin position="1"/>
        <end position="20"/>
    </location>
</feature>
<protein>
    <recommendedName>
        <fullName evidence="4">Ig-like domain-containing protein</fullName>
    </recommendedName>
</protein>
<reference evidence="2" key="2">
    <citation type="submission" date="2025-09" db="UniProtKB">
        <authorList>
            <consortium name="Ensembl"/>
        </authorList>
    </citation>
    <scope>IDENTIFICATION</scope>
</reference>
<sequence length="205" mass="21654">GNGAGAQGGAGGGSVPRWLRVGPQAGRGDGIVSLGVFPLGDVQVSWRRGGFHGDVIYNHTENFTHPDYGGRIVLVGDPRGSRTASIRIDRLRESDASNYVCQVRVQEKKNRWEQWRNITGTNLTVTGAPPPPWLPPCVLLLPPASHPPVPGESPAHPPSPETLCVSGAPPRRSLPMPGCVLALSARASPCLGQSLASSHSSRVCR</sequence>
<dbReference type="SUPFAM" id="SSF48726">
    <property type="entry name" value="Immunoglobulin"/>
    <property type="match status" value="1"/>
</dbReference>
<dbReference type="InterPro" id="IPR036179">
    <property type="entry name" value="Ig-like_dom_sf"/>
</dbReference>
<evidence type="ECO:0008006" key="4">
    <source>
        <dbReference type="Google" id="ProtNLM"/>
    </source>
</evidence>
<evidence type="ECO:0000313" key="3">
    <source>
        <dbReference type="Proteomes" id="UP000694403"/>
    </source>
</evidence>
<organism evidence="2 3">
    <name type="scientific">Chelydra serpentina</name>
    <name type="common">Snapping turtle</name>
    <name type="synonym">Testudo serpentina</name>
    <dbReference type="NCBI Taxonomy" id="8475"/>
    <lineage>
        <taxon>Eukaryota</taxon>
        <taxon>Metazoa</taxon>
        <taxon>Chordata</taxon>
        <taxon>Craniata</taxon>
        <taxon>Vertebrata</taxon>
        <taxon>Euteleostomi</taxon>
        <taxon>Archelosauria</taxon>
        <taxon>Testudinata</taxon>
        <taxon>Testudines</taxon>
        <taxon>Cryptodira</taxon>
        <taxon>Durocryptodira</taxon>
        <taxon>Americhelydia</taxon>
        <taxon>Chelydroidea</taxon>
        <taxon>Chelydridae</taxon>
        <taxon>Chelydra</taxon>
    </lineage>
</organism>
<dbReference type="AlphaFoldDB" id="A0A8C3SJD2"/>
<dbReference type="InterPro" id="IPR013783">
    <property type="entry name" value="Ig-like_fold"/>
</dbReference>
<dbReference type="Ensembl" id="ENSCSRT00000015394.1">
    <property type="protein sequence ID" value="ENSCSRP00000014768.1"/>
    <property type="gene ID" value="ENSCSRG00000011269.1"/>
</dbReference>
<name>A0A8C3SJD2_CHESE</name>
<proteinExistence type="predicted"/>
<evidence type="ECO:0000256" key="1">
    <source>
        <dbReference type="SAM" id="MobiDB-lite"/>
    </source>
</evidence>